<evidence type="ECO:0000256" key="1">
    <source>
        <dbReference type="ARBA" id="ARBA00006499"/>
    </source>
</evidence>
<name>A0A9P6VSA3_9HELO</name>
<dbReference type="Proteomes" id="UP000785200">
    <property type="component" value="Unassembled WGS sequence"/>
</dbReference>
<dbReference type="SUPFAM" id="SSF53474">
    <property type="entry name" value="alpha/beta-Hydrolases"/>
    <property type="match status" value="1"/>
</dbReference>
<evidence type="ECO:0000313" key="3">
    <source>
        <dbReference type="EMBL" id="KAG0652698.1"/>
    </source>
</evidence>
<dbReference type="AlphaFoldDB" id="A0A9P6VSA3"/>
<gene>
    <name evidence="3" type="ORF">D0Z07_0739</name>
</gene>
<dbReference type="EMBL" id="VNKQ01000002">
    <property type="protein sequence ID" value="KAG0652698.1"/>
    <property type="molecule type" value="Genomic_DNA"/>
</dbReference>
<dbReference type="Gene3D" id="3.40.50.1820">
    <property type="entry name" value="alpha/beta hydrolase"/>
    <property type="match status" value="1"/>
</dbReference>
<reference evidence="3" key="1">
    <citation type="submission" date="2019-07" db="EMBL/GenBank/DDBJ databases">
        <title>Hyphodiscus hymeniophilus genome sequencing and assembly.</title>
        <authorList>
            <person name="Kramer G."/>
            <person name="Nodwell J."/>
        </authorList>
    </citation>
    <scope>NUCLEOTIDE SEQUENCE</scope>
    <source>
        <strain evidence="3">ATCC 34498</strain>
    </source>
</reference>
<evidence type="ECO:0000313" key="4">
    <source>
        <dbReference type="Proteomes" id="UP000785200"/>
    </source>
</evidence>
<comment type="caution">
    <text evidence="3">The sequence shown here is derived from an EMBL/GenBank/DDBJ whole genome shotgun (WGS) entry which is preliminary data.</text>
</comment>
<dbReference type="PANTHER" id="PTHR10655">
    <property type="entry name" value="LYSOPHOSPHOLIPASE-RELATED"/>
    <property type="match status" value="1"/>
</dbReference>
<dbReference type="PANTHER" id="PTHR10655:SF63">
    <property type="entry name" value="PHOSPHOLIPASE_CARBOXYLESTERASE_THIOESTERASE DOMAIN-CONTAINING PROTEIN"/>
    <property type="match status" value="1"/>
</dbReference>
<proteinExistence type="inferred from homology"/>
<feature type="domain" description="Phospholipase/carboxylesterase/thioesterase" evidence="2">
    <location>
        <begin position="16"/>
        <end position="170"/>
    </location>
</feature>
<dbReference type="InterPro" id="IPR029058">
    <property type="entry name" value="AB_hydrolase_fold"/>
</dbReference>
<dbReference type="GO" id="GO:0008474">
    <property type="term" value="F:palmitoyl-(protein) hydrolase activity"/>
    <property type="evidence" value="ECO:0007669"/>
    <property type="project" value="TreeGrafter"/>
</dbReference>
<dbReference type="OrthoDB" id="2418081at2759"/>
<dbReference type="GO" id="GO:0005737">
    <property type="term" value="C:cytoplasm"/>
    <property type="evidence" value="ECO:0007669"/>
    <property type="project" value="TreeGrafter"/>
</dbReference>
<keyword evidence="4" id="KW-1185">Reference proteome</keyword>
<organism evidence="3 4">
    <name type="scientific">Hyphodiscus hymeniophilus</name>
    <dbReference type="NCBI Taxonomy" id="353542"/>
    <lineage>
        <taxon>Eukaryota</taxon>
        <taxon>Fungi</taxon>
        <taxon>Dikarya</taxon>
        <taxon>Ascomycota</taxon>
        <taxon>Pezizomycotina</taxon>
        <taxon>Leotiomycetes</taxon>
        <taxon>Helotiales</taxon>
        <taxon>Hyphodiscaceae</taxon>
        <taxon>Hyphodiscus</taxon>
    </lineage>
</organism>
<dbReference type="InterPro" id="IPR050565">
    <property type="entry name" value="LYPA1-2/EST-like"/>
</dbReference>
<dbReference type="InterPro" id="IPR003140">
    <property type="entry name" value="PLipase/COase/thioEstase"/>
</dbReference>
<dbReference type="Pfam" id="PF02230">
    <property type="entry name" value="Abhydrolase_2"/>
    <property type="match status" value="1"/>
</dbReference>
<protein>
    <submittedName>
        <fullName evidence="3">Acyl-thioesterase 1</fullName>
    </submittedName>
</protein>
<sequence>MPSKTFDTVIDAQTSPHVVIPKEGHTHTMILLHGGECTASQFAEELFESQGSDSLTLPEILPSVKWVFPNSGIRNNTRFDVAESQWFDLWSSSHPQERKDLQIDGLRESITHILNIIRSEAAIVPPERIILGGISQGCATAIHALLYGGIRLGGFIGLSGWLPLEEDINIKARWSASNFTLLQRIRTLFKTSNTKATSPRPLNEDFHNSELAFKTPVFLSHSKDDDVVPWLNGDMLWWRLEEDLGMEVEWRLYEEGGHWVNEGRGVDDIVGFLGKVMV</sequence>
<evidence type="ECO:0000259" key="2">
    <source>
        <dbReference type="Pfam" id="PF02230"/>
    </source>
</evidence>
<accession>A0A9P6VSA3</accession>
<comment type="similarity">
    <text evidence="1">Belongs to the AB hydrolase superfamily. AB hydrolase 2 family.</text>
</comment>
<dbReference type="GO" id="GO:0052689">
    <property type="term" value="F:carboxylic ester hydrolase activity"/>
    <property type="evidence" value="ECO:0007669"/>
    <property type="project" value="TreeGrafter"/>
</dbReference>